<dbReference type="EMBL" id="MT144423">
    <property type="protein sequence ID" value="QJA53452.1"/>
    <property type="molecule type" value="Genomic_DNA"/>
</dbReference>
<reference evidence="1" key="1">
    <citation type="submission" date="2020-03" db="EMBL/GenBank/DDBJ databases">
        <title>The deep terrestrial virosphere.</title>
        <authorList>
            <person name="Holmfeldt K."/>
            <person name="Nilsson E."/>
            <person name="Simone D."/>
            <person name="Lopez-Fernandez M."/>
            <person name="Wu X."/>
            <person name="de Brujin I."/>
            <person name="Lundin D."/>
            <person name="Andersson A."/>
            <person name="Bertilsson S."/>
            <person name="Dopson M."/>
        </authorList>
    </citation>
    <scope>NUCLEOTIDE SEQUENCE</scope>
    <source>
        <strain evidence="1">TM448A03559</strain>
    </source>
</reference>
<sequence>MARAYSVQCGSRGNYGIVSPISSTRARTLARRYASGLSRDLYGKVEGLVLSRCPKEVRYALDHGADPVFRLLIWR</sequence>
<proteinExistence type="predicted"/>
<accession>A0A6H2A167</accession>
<protein>
    <submittedName>
        <fullName evidence="1">Uncharacterized protein</fullName>
    </submittedName>
</protein>
<evidence type="ECO:0000313" key="1">
    <source>
        <dbReference type="EMBL" id="QJA53452.1"/>
    </source>
</evidence>
<dbReference type="AlphaFoldDB" id="A0A6H2A167"/>
<organism evidence="1">
    <name type="scientific">viral metagenome</name>
    <dbReference type="NCBI Taxonomy" id="1070528"/>
    <lineage>
        <taxon>unclassified sequences</taxon>
        <taxon>metagenomes</taxon>
        <taxon>organismal metagenomes</taxon>
    </lineage>
</organism>
<gene>
    <name evidence="1" type="ORF">TM448A03559_0002</name>
</gene>
<name>A0A6H2A167_9ZZZZ</name>